<evidence type="ECO:0008006" key="3">
    <source>
        <dbReference type="Google" id="ProtNLM"/>
    </source>
</evidence>
<dbReference type="OrthoDB" id="2105912at2759"/>
<proteinExistence type="predicted"/>
<dbReference type="PANTHER" id="PTHR42910">
    <property type="entry name" value="TRANSPORTER SCO4007-RELATED"/>
    <property type="match status" value="1"/>
</dbReference>
<accession>A0A5M8PX63</accession>
<gene>
    <name evidence="1" type="ORF">FRX48_02618</name>
</gene>
<comment type="caution">
    <text evidence="1">The sequence shown here is derived from an EMBL/GenBank/DDBJ whole genome shotgun (WGS) entry which is preliminary data.</text>
</comment>
<sequence length="172" mass="18277">MVLVPLYAKTVIDRFVPLFSVILGESMCLIGVIVGTYTGTFTVAGPIIQALAIDVGLQTTQIANRAAIYTIEHKARNRLNTVYMVAAFSGQLMGTGVGNKVYAQGGWIQSGSASAGFICTGLVISLVRSPLEACFAEALKDQLGVRLVLLSCLAINQDVVQVRLTEIIKVVS</sequence>
<protein>
    <recommendedName>
        <fullName evidence="3">Major facilitator superfamily domain, general substrate transporter</fullName>
    </recommendedName>
</protein>
<evidence type="ECO:0000313" key="1">
    <source>
        <dbReference type="EMBL" id="KAA6414255.1"/>
    </source>
</evidence>
<dbReference type="PANTHER" id="PTHR42910:SF1">
    <property type="entry name" value="MAJOR FACILITATOR SUPERFAMILY (MFS) PROFILE DOMAIN-CONTAINING PROTEIN"/>
    <property type="match status" value="1"/>
</dbReference>
<dbReference type="EMBL" id="VXIT01000003">
    <property type="protein sequence ID" value="KAA6414255.1"/>
    <property type="molecule type" value="Genomic_DNA"/>
</dbReference>
<reference evidence="1 2" key="1">
    <citation type="submission" date="2019-09" db="EMBL/GenBank/DDBJ databases">
        <title>The hologenome of the rock-dwelling lichen Lasallia pustulata.</title>
        <authorList>
            <person name="Greshake Tzovaras B."/>
            <person name="Segers F."/>
            <person name="Bicker A."/>
            <person name="Dal Grande F."/>
            <person name="Otte J."/>
            <person name="Hankeln T."/>
            <person name="Schmitt I."/>
            <person name="Ebersberger I."/>
        </authorList>
    </citation>
    <scope>NUCLEOTIDE SEQUENCE [LARGE SCALE GENOMIC DNA]</scope>
    <source>
        <strain evidence="1">A1-1</strain>
    </source>
</reference>
<dbReference type="AlphaFoldDB" id="A0A5M8PX63"/>
<dbReference type="Proteomes" id="UP000324767">
    <property type="component" value="Unassembled WGS sequence"/>
</dbReference>
<evidence type="ECO:0000313" key="2">
    <source>
        <dbReference type="Proteomes" id="UP000324767"/>
    </source>
</evidence>
<organism evidence="1 2">
    <name type="scientific">Lasallia pustulata</name>
    <dbReference type="NCBI Taxonomy" id="136370"/>
    <lineage>
        <taxon>Eukaryota</taxon>
        <taxon>Fungi</taxon>
        <taxon>Dikarya</taxon>
        <taxon>Ascomycota</taxon>
        <taxon>Pezizomycotina</taxon>
        <taxon>Lecanoromycetes</taxon>
        <taxon>OSLEUM clade</taxon>
        <taxon>Umbilicariomycetidae</taxon>
        <taxon>Umbilicariales</taxon>
        <taxon>Umbilicariaceae</taxon>
        <taxon>Lasallia</taxon>
    </lineage>
</organism>
<name>A0A5M8PX63_9LECA</name>